<name>A0ABN1AZA0_9SPHN</name>
<dbReference type="Proteomes" id="UP001500713">
    <property type="component" value="Unassembled WGS sequence"/>
</dbReference>
<evidence type="ECO:0000256" key="1">
    <source>
        <dbReference type="SAM" id="SignalP"/>
    </source>
</evidence>
<sequence length="167" mass="16887">MKMTKLLAASAAAAALAVGAPAMAQLNQNNDVTDTDNGAVVVNDLLDVYLAADNSTTNTLDDINSNNNNNNDLVIATQTLTAYNTNSQMDELIDLDGEDGTPAPVGYNSGDNYVRGNAFAAFAGILNQSWNTGVNNNNQAATNIAAQGSINFGDGAGEAAAGGGGGD</sequence>
<organism evidence="2 3">
    <name type="scientific">Parasphingorhabdus litoris</name>
    <dbReference type="NCBI Taxonomy" id="394733"/>
    <lineage>
        <taxon>Bacteria</taxon>
        <taxon>Pseudomonadati</taxon>
        <taxon>Pseudomonadota</taxon>
        <taxon>Alphaproteobacteria</taxon>
        <taxon>Sphingomonadales</taxon>
        <taxon>Sphingomonadaceae</taxon>
        <taxon>Parasphingorhabdus</taxon>
    </lineage>
</organism>
<dbReference type="EMBL" id="BAAAEM010000003">
    <property type="protein sequence ID" value="GAA0486605.1"/>
    <property type="molecule type" value="Genomic_DNA"/>
</dbReference>
<proteinExistence type="predicted"/>
<feature type="chain" id="PRO_5045552216" description="Secreted protein" evidence="1">
    <location>
        <begin position="25"/>
        <end position="167"/>
    </location>
</feature>
<accession>A0ABN1AZA0</accession>
<reference evidence="2 3" key="1">
    <citation type="journal article" date="2019" name="Int. J. Syst. Evol. Microbiol.">
        <title>The Global Catalogue of Microorganisms (GCM) 10K type strain sequencing project: providing services to taxonomists for standard genome sequencing and annotation.</title>
        <authorList>
            <consortium name="The Broad Institute Genomics Platform"/>
            <consortium name="The Broad Institute Genome Sequencing Center for Infectious Disease"/>
            <person name="Wu L."/>
            <person name="Ma J."/>
        </authorList>
    </citation>
    <scope>NUCLEOTIDE SEQUENCE [LARGE SCALE GENOMIC DNA]</scope>
    <source>
        <strain evidence="2 3">JCM 14162</strain>
    </source>
</reference>
<gene>
    <name evidence="2" type="ORF">GCM10009096_31760</name>
</gene>
<feature type="signal peptide" evidence="1">
    <location>
        <begin position="1"/>
        <end position="24"/>
    </location>
</feature>
<keyword evidence="3" id="KW-1185">Reference proteome</keyword>
<keyword evidence="1" id="KW-0732">Signal</keyword>
<protein>
    <recommendedName>
        <fullName evidence="4">Secreted protein</fullName>
    </recommendedName>
</protein>
<evidence type="ECO:0000313" key="3">
    <source>
        <dbReference type="Proteomes" id="UP001500713"/>
    </source>
</evidence>
<comment type="caution">
    <text evidence="2">The sequence shown here is derived from an EMBL/GenBank/DDBJ whole genome shotgun (WGS) entry which is preliminary data.</text>
</comment>
<evidence type="ECO:0000313" key="2">
    <source>
        <dbReference type="EMBL" id="GAA0486605.1"/>
    </source>
</evidence>
<evidence type="ECO:0008006" key="4">
    <source>
        <dbReference type="Google" id="ProtNLM"/>
    </source>
</evidence>
<dbReference type="RefSeq" id="WP_229955699.1">
    <property type="nucleotide sequence ID" value="NZ_BAAAEM010000003.1"/>
</dbReference>